<sequence>MEEGNLPILLRQFYQRLFPHKSCFRWLTYDNAPTKSFTNREFSFTLGNDTYIRYLSFKDGKEFKEELLRLCPSKIDIGAVYTAKPKDKKAIKPGAFQPIEKELVFDIDMTDYDEIRTCCSGGDICLKCWEFMTIAIKVVDRVLYEDFGFENRLWVYSGRRGVHCWVCDERARKLTNEGRKAIVGFIEVIKGGVQQTKKVNLPGTLHPALVASLDILKESFPRLILREQDVLREKEHYSKVLALIPDEGVRNELSQKWQDNPGRPSTERWDDLSREIEAACNTKKPKQKVKGMELAKRDIIFQYCYPRLDGNVSIQLNHLLKSPFCVHPKTGRVCVPIDPSTCEEFNPLEVPTVTQLIQEINDYDQLNPVQDNERKIPDYKKTALKEYVEAFDEFVNRMVNNTIQSRKDTPTTDF</sequence>
<evidence type="ECO:0000256" key="4">
    <source>
        <dbReference type="ARBA" id="ARBA00022478"/>
    </source>
</evidence>
<comment type="cofactor">
    <cofactor evidence="1">
        <name>Mn(2+)</name>
        <dbReference type="ChEBI" id="CHEBI:29035"/>
    </cofactor>
</comment>
<accession>A0A1Y1YCL7</accession>
<dbReference type="Pfam" id="PF01896">
    <property type="entry name" value="DNA_primase_S"/>
    <property type="match status" value="1"/>
</dbReference>
<keyword evidence="5 12" id="KW-0639">Primosome</keyword>
<dbReference type="FunCoup" id="A0A1Y1YCL7">
    <property type="interactions" value="110"/>
</dbReference>
<keyword evidence="7" id="KW-0548">Nucleotidyltransferase</keyword>
<proteinExistence type="inferred from homology"/>
<dbReference type="Gene3D" id="3.90.920.10">
    <property type="entry name" value="DNA primase, PRIM domain"/>
    <property type="match status" value="1"/>
</dbReference>
<protein>
    <recommendedName>
        <fullName evidence="12">DNA primase</fullName>
        <ecNumber evidence="12">2.7.7.-</ecNumber>
    </recommendedName>
</protein>
<dbReference type="GO" id="GO:0006269">
    <property type="term" value="P:DNA replication, synthesis of primer"/>
    <property type="evidence" value="ECO:0007669"/>
    <property type="project" value="UniProtKB-KW"/>
</dbReference>
<dbReference type="InterPro" id="IPR002755">
    <property type="entry name" value="DNA_primase_S"/>
</dbReference>
<evidence type="ECO:0000256" key="9">
    <source>
        <dbReference type="ARBA" id="ARBA00022723"/>
    </source>
</evidence>
<dbReference type="OrthoDB" id="19606at2759"/>
<keyword evidence="10" id="KW-0862">Zinc</keyword>
<dbReference type="SUPFAM" id="SSF56747">
    <property type="entry name" value="Prim-pol domain"/>
    <property type="match status" value="1"/>
</dbReference>
<evidence type="ECO:0000256" key="2">
    <source>
        <dbReference type="ARBA" id="ARBA00001946"/>
    </source>
</evidence>
<dbReference type="Proteomes" id="UP000193498">
    <property type="component" value="Unassembled WGS sequence"/>
</dbReference>
<reference evidence="13 14" key="1">
    <citation type="submission" date="2016-07" db="EMBL/GenBank/DDBJ databases">
        <title>Pervasive Adenine N6-methylation of Active Genes in Fungi.</title>
        <authorList>
            <consortium name="DOE Joint Genome Institute"/>
            <person name="Mondo S.J."/>
            <person name="Dannebaum R.O."/>
            <person name="Kuo R.C."/>
            <person name="Labutti K."/>
            <person name="Haridas S."/>
            <person name="Kuo A."/>
            <person name="Salamov A."/>
            <person name="Ahrendt S.R."/>
            <person name="Lipzen A."/>
            <person name="Sullivan W."/>
            <person name="Andreopoulos W.B."/>
            <person name="Clum A."/>
            <person name="Lindquist E."/>
            <person name="Daum C."/>
            <person name="Ramamoorthy G.K."/>
            <person name="Gryganskyi A."/>
            <person name="Culley D."/>
            <person name="Magnuson J.K."/>
            <person name="James T.Y."/>
            <person name="O'Malley M.A."/>
            <person name="Stajich J.E."/>
            <person name="Spatafora J.W."/>
            <person name="Visel A."/>
            <person name="Grigoriev I.V."/>
        </authorList>
    </citation>
    <scope>NUCLEOTIDE SEQUENCE [LARGE SCALE GENOMIC DNA]</scope>
    <source>
        <strain evidence="13 14">CBS 931.73</strain>
    </source>
</reference>
<dbReference type="GO" id="GO:0005658">
    <property type="term" value="C:alpha DNA polymerase:primase complex"/>
    <property type="evidence" value="ECO:0007669"/>
    <property type="project" value="UniProtKB-ARBA"/>
</dbReference>
<dbReference type="EMBL" id="MCFE01000168">
    <property type="protein sequence ID" value="ORX95738.1"/>
    <property type="molecule type" value="Genomic_DNA"/>
</dbReference>
<comment type="caution">
    <text evidence="13">The sequence shown here is derived from an EMBL/GenBank/DDBJ whole genome shotgun (WGS) entry which is preliminary data.</text>
</comment>
<dbReference type="GO" id="GO:0003899">
    <property type="term" value="F:DNA-directed RNA polymerase activity"/>
    <property type="evidence" value="ECO:0007669"/>
    <property type="project" value="InterPro"/>
</dbReference>
<dbReference type="InParanoid" id="A0A1Y1YCL7"/>
<keyword evidence="8 12" id="KW-0235">DNA replication</keyword>
<dbReference type="NCBIfam" id="TIGR00335">
    <property type="entry name" value="primase_sml"/>
    <property type="match status" value="1"/>
</dbReference>
<gene>
    <name evidence="13" type="ORF">K493DRAFT_282522</name>
</gene>
<keyword evidence="11" id="KW-0804">Transcription</keyword>
<evidence type="ECO:0000256" key="12">
    <source>
        <dbReference type="RuleBase" id="RU003514"/>
    </source>
</evidence>
<evidence type="ECO:0000313" key="13">
    <source>
        <dbReference type="EMBL" id="ORX95738.1"/>
    </source>
</evidence>
<evidence type="ECO:0000313" key="14">
    <source>
        <dbReference type="Proteomes" id="UP000193498"/>
    </source>
</evidence>
<dbReference type="GO" id="GO:0046872">
    <property type="term" value="F:metal ion binding"/>
    <property type="evidence" value="ECO:0007669"/>
    <property type="project" value="UniProtKB-KW"/>
</dbReference>
<keyword evidence="9" id="KW-0479">Metal-binding</keyword>
<dbReference type="CDD" id="cd04860">
    <property type="entry name" value="AE_Prim_S"/>
    <property type="match status" value="1"/>
</dbReference>
<dbReference type="InterPro" id="IPR014052">
    <property type="entry name" value="DNA_primase_ssu_euk/arc"/>
</dbReference>
<evidence type="ECO:0000256" key="3">
    <source>
        <dbReference type="ARBA" id="ARBA00009762"/>
    </source>
</evidence>
<keyword evidence="14" id="KW-1185">Reference proteome</keyword>
<dbReference type="FunFam" id="3.90.920.10:FF:000001">
    <property type="entry name" value="DNA primase"/>
    <property type="match status" value="1"/>
</dbReference>
<keyword evidence="6 12" id="KW-0808">Transferase</keyword>
<evidence type="ECO:0000256" key="1">
    <source>
        <dbReference type="ARBA" id="ARBA00001936"/>
    </source>
</evidence>
<evidence type="ECO:0000256" key="11">
    <source>
        <dbReference type="ARBA" id="ARBA00023163"/>
    </source>
</evidence>
<keyword evidence="4 12" id="KW-0240">DNA-directed RNA polymerase</keyword>
<evidence type="ECO:0000256" key="8">
    <source>
        <dbReference type="ARBA" id="ARBA00022705"/>
    </source>
</evidence>
<comment type="similarity">
    <text evidence="3 12">Belongs to the eukaryotic-type primase small subunit family.</text>
</comment>
<name>A0A1Y1YCL7_9FUNG</name>
<dbReference type="STRING" id="1314790.A0A1Y1YCL7"/>
<evidence type="ECO:0000256" key="10">
    <source>
        <dbReference type="ARBA" id="ARBA00022833"/>
    </source>
</evidence>
<evidence type="ECO:0000256" key="6">
    <source>
        <dbReference type="ARBA" id="ARBA00022679"/>
    </source>
</evidence>
<evidence type="ECO:0000256" key="7">
    <source>
        <dbReference type="ARBA" id="ARBA00022695"/>
    </source>
</evidence>
<comment type="cofactor">
    <cofactor evidence="2">
        <name>Mg(2+)</name>
        <dbReference type="ChEBI" id="CHEBI:18420"/>
    </cofactor>
</comment>
<dbReference type="AlphaFoldDB" id="A0A1Y1YCL7"/>
<dbReference type="PANTHER" id="PTHR10536">
    <property type="entry name" value="DNA PRIMASE SMALL SUBUNIT"/>
    <property type="match status" value="1"/>
</dbReference>
<dbReference type="EC" id="2.7.7.-" evidence="12"/>
<organism evidence="13 14">
    <name type="scientific">Basidiobolus meristosporus CBS 931.73</name>
    <dbReference type="NCBI Taxonomy" id="1314790"/>
    <lineage>
        <taxon>Eukaryota</taxon>
        <taxon>Fungi</taxon>
        <taxon>Fungi incertae sedis</taxon>
        <taxon>Zoopagomycota</taxon>
        <taxon>Entomophthoromycotina</taxon>
        <taxon>Basidiobolomycetes</taxon>
        <taxon>Basidiobolales</taxon>
        <taxon>Basidiobolaceae</taxon>
        <taxon>Basidiobolus</taxon>
    </lineage>
</organism>
<evidence type="ECO:0000256" key="5">
    <source>
        <dbReference type="ARBA" id="ARBA00022515"/>
    </source>
</evidence>